<dbReference type="OrthoDB" id="1928974at2759"/>
<feature type="zinc finger region" description="C3H1-type" evidence="4">
    <location>
        <begin position="121"/>
        <end position="148"/>
    </location>
</feature>
<dbReference type="SMART" id="SM00356">
    <property type="entry name" value="ZnF_C3H1"/>
    <property type="match status" value="1"/>
</dbReference>
<keyword evidence="1 4" id="KW-0479">Metal-binding</keyword>
<evidence type="ECO:0000256" key="1">
    <source>
        <dbReference type="ARBA" id="ARBA00022723"/>
    </source>
</evidence>
<feature type="region of interest" description="Disordered" evidence="5">
    <location>
        <begin position="139"/>
        <end position="505"/>
    </location>
</feature>
<feature type="region of interest" description="Disordered" evidence="5">
    <location>
        <begin position="1"/>
        <end position="125"/>
    </location>
</feature>
<dbReference type="InterPro" id="IPR028124">
    <property type="entry name" value="SMAP_dom"/>
</dbReference>
<protein>
    <recommendedName>
        <fullName evidence="6">C3H1-type domain-containing protein</fullName>
    </recommendedName>
</protein>
<dbReference type="GO" id="GO:0008270">
    <property type="term" value="F:zinc ion binding"/>
    <property type="evidence" value="ECO:0007669"/>
    <property type="project" value="UniProtKB-KW"/>
</dbReference>
<evidence type="ECO:0000256" key="3">
    <source>
        <dbReference type="ARBA" id="ARBA00022833"/>
    </source>
</evidence>
<evidence type="ECO:0000259" key="6">
    <source>
        <dbReference type="PROSITE" id="PS50103"/>
    </source>
</evidence>
<feature type="compositionally biased region" description="Basic and acidic residues" evidence="5">
    <location>
        <begin position="437"/>
        <end position="450"/>
    </location>
</feature>
<sequence length="624" mass="69821">MTDNILGIEYDEEEDLDPKEASGVPNRQPDSMCPANGDTLNSLTEAPRLSDVPSERGQRRRHEDTSPNSEGRIYDEHERIKRSSVTSRPEIARRSPDYEPRHGRDMERGRGESPRPEHQGREPLPNCRYFMLGKCRAGDSCRFPHALEGGVPPRPRNSRDSRENREYEGRGDRYREYTSHSDRHRHPDYPDRRNGQDHGRGDAPRRGGRNDDFDHGQQQRPRHYNEGEYPGRLHSESESLRPITKHTGTPPSHAEQEGGGTDKPDLEERFDKQRGWTQHDARDDHSHRSGRNKEEAMAPRESKRGEPLLEGQTSERRGREYEEEVHFSSRSHSHDPVSRKGHSGQRHYDMDGHERRGSWLMESGDGRGYLGDESTDKQRNSRTTGGALSTDKDEGYARDRKRSDDTRHQHERRSGEQYRGSGEQYRGSYQRPSAGKRGGEELEGPPERSRRSSVPHQTLPGVPGADGDRGNSADIVKAMMAGPRGTSGAGGAALAAGATGGAPQLSRDQKVKLLWGSKKAEPLEVLAAPPGDIPVNAVFGHNRWDAAEFTSDKDKERFQRLMGIKGEVAAALAPILQPPGADPEAGQTAMRREEQERVLNSVEVAFHAGLKRADGRTVGLGAER</sequence>
<evidence type="ECO:0000313" key="7">
    <source>
        <dbReference type="EMBL" id="GAX74699.1"/>
    </source>
</evidence>
<dbReference type="PANTHER" id="PTHR22426">
    <property type="entry name" value="ARGININE_SERINE-RICH COILED-COIL PROTEIN 2"/>
    <property type="match status" value="1"/>
</dbReference>
<dbReference type="STRING" id="1157962.A0A250WVG7"/>
<feature type="compositionally biased region" description="Basic and acidic residues" evidence="5">
    <location>
        <begin position="90"/>
        <end position="121"/>
    </location>
</feature>
<reference evidence="7 8" key="1">
    <citation type="submission" date="2017-08" db="EMBL/GenBank/DDBJ databases">
        <title>Acidophilic green algal genome provides insights into adaptation to an acidic environment.</title>
        <authorList>
            <person name="Hirooka S."/>
            <person name="Hirose Y."/>
            <person name="Kanesaki Y."/>
            <person name="Higuchi S."/>
            <person name="Fujiwara T."/>
            <person name="Onuma R."/>
            <person name="Era A."/>
            <person name="Ohbayashi R."/>
            <person name="Uzuka A."/>
            <person name="Nozaki H."/>
            <person name="Yoshikawa H."/>
            <person name="Miyagishima S.Y."/>
        </authorList>
    </citation>
    <scope>NUCLEOTIDE SEQUENCE [LARGE SCALE GENOMIC DNA]</scope>
    <source>
        <strain evidence="7 8">NIES-2499</strain>
    </source>
</reference>
<feature type="compositionally biased region" description="Basic and acidic residues" evidence="5">
    <location>
        <begin position="157"/>
        <end position="239"/>
    </location>
</feature>
<dbReference type="Gene3D" id="4.10.1000.10">
    <property type="entry name" value="Zinc finger, CCCH-type"/>
    <property type="match status" value="1"/>
</dbReference>
<dbReference type="EMBL" id="BEGY01000008">
    <property type="protein sequence ID" value="GAX74699.1"/>
    <property type="molecule type" value="Genomic_DNA"/>
</dbReference>
<proteinExistence type="predicted"/>
<dbReference type="InterPro" id="IPR041367">
    <property type="entry name" value="Znf-CCCH_4"/>
</dbReference>
<evidence type="ECO:0000256" key="2">
    <source>
        <dbReference type="ARBA" id="ARBA00022771"/>
    </source>
</evidence>
<keyword evidence="3 4" id="KW-0862">Zinc</keyword>
<feature type="domain" description="C3H1-type" evidence="6">
    <location>
        <begin position="121"/>
        <end position="148"/>
    </location>
</feature>
<dbReference type="AlphaFoldDB" id="A0A250WVG7"/>
<dbReference type="InterPro" id="IPR000571">
    <property type="entry name" value="Znf_CCCH"/>
</dbReference>
<dbReference type="PROSITE" id="PS50103">
    <property type="entry name" value="ZF_C3H1"/>
    <property type="match status" value="1"/>
</dbReference>
<dbReference type="Proteomes" id="UP000232323">
    <property type="component" value="Unassembled WGS sequence"/>
</dbReference>
<name>A0A250WVG7_9CHLO</name>
<dbReference type="PANTHER" id="PTHR22426:SF2">
    <property type="entry name" value="ARGININE_SERINE-RICH COILED-COIL PROTEIN 2"/>
    <property type="match status" value="1"/>
</dbReference>
<keyword evidence="2 4" id="KW-0863">Zinc-finger</keyword>
<evidence type="ECO:0000256" key="5">
    <source>
        <dbReference type="SAM" id="MobiDB-lite"/>
    </source>
</evidence>
<feature type="compositionally biased region" description="Basic and acidic residues" evidence="5">
    <location>
        <begin position="390"/>
        <end position="416"/>
    </location>
</feature>
<dbReference type="Pfam" id="PF18044">
    <property type="entry name" value="zf-CCCH_4"/>
    <property type="match status" value="1"/>
</dbReference>
<feature type="compositionally biased region" description="Basic and acidic residues" evidence="5">
    <location>
        <begin position="254"/>
        <end position="338"/>
    </location>
</feature>
<dbReference type="Pfam" id="PF15477">
    <property type="entry name" value="SMAP"/>
    <property type="match status" value="1"/>
</dbReference>
<gene>
    <name evidence="7" type="ORF">CEUSTIGMA_g2147.t1</name>
</gene>
<organism evidence="7 8">
    <name type="scientific">Chlamydomonas eustigma</name>
    <dbReference type="NCBI Taxonomy" id="1157962"/>
    <lineage>
        <taxon>Eukaryota</taxon>
        <taxon>Viridiplantae</taxon>
        <taxon>Chlorophyta</taxon>
        <taxon>core chlorophytes</taxon>
        <taxon>Chlorophyceae</taxon>
        <taxon>CS clade</taxon>
        <taxon>Chlamydomonadales</taxon>
        <taxon>Chlamydomonadaceae</taxon>
        <taxon>Chlamydomonas</taxon>
    </lineage>
</organism>
<comment type="caution">
    <text evidence="7">The sequence shown here is derived from an EMBL/GenBank/DDBJ whole genome shotgun (WGS) entry which is preliminary data.</text>
</comment>
<accession>A0A250WVG7</accession>
<feature type="compositionally biased region" description="Basic and acidic residues" evidence="5">
    <location>
        <begin position="346"/>
        <end position="357"/>
    </location>
</feature>
<feature type="compositionally biased region" description="Basic and acidic residues" evidence="5">
    <location>
        <begin position="72"/>
        <end position="81"/>
    </location>
</feature>
<evidence type="ECO:0000256" key="4">
    <source>
        <dbReference type="PROSITE-ProRule" id="PRU00723"/>
    </source>
</evidence>
<keyword evidence="8" id="KW-1185">Reference proteome</keyword>
<feature type="compositionally biased region" description="Basic and acidic residues" evidence="5">
    <location>
        <begin position="53"/>
        <end position="65"/>
    </location>
</feature>
<evidence type="ECO:0000313" key="8">
    <source>
        <dbReference type="Proteomes" id="UP000232323"/>
    </source>
</evidence>